<feature type="compositionally biased region" description="Basic and acidic residues" evidence="1">
    <location>
        <begin position="1"/>
        <end position="12"/>
    </location>
</feature>
<gene>
    <name evidence="2" type="ORF">QBC34DRAFT_169926</name>
</gene>
<evidence type="ECO:0000256" key="1">
    <source>
        <dbReference type="SAM" id="MobiDB-lite"/>
    </source>
</evidence>
<reference evidence="2" key="2">
    <citation type="submission" date="2023-05" db="EMBL/GenBank/DDBJ databases">
        <authorList>
            <consortium name="Lawrence Berkeley National Laboratory"/>
            <person name="Steindorff A."/>
            <person name="Hensen N."/>
            <person name="Bonometti L."/>
            <person name="Westerberg I."/>
            <person name="Brannstrom I.O."/>
            <person name="Guillou S."/>
            <person name="Cros-Aarteil S."/>
            <person name="Calhoun S."/>
            <person name="Haridas S."/>
            <person name="Kuo A."/>
            <person name="Mondo S."/>
            <person name="Pangilinan J."/>
            <person name="Riley R."/>
            <person name="Labutti K."/>
            <person name="Andreopoulos B."/>
            <person name="Lipzen A."/>
            <person name="Chen C."/>
            <person name="Yanf M."/>
            <person name="Daum C."/>
            <person name="Ng V."/>
            <person name="Clum A."/>
            <person name="Ohm R."/>
            <person name="Martin F."/>
            <person name="Silar P."/>
            <person name="Natvig D."/>
            <person name="Lalanne C."/>
            <person name="Gautier V."/>
            <person name="Ament-Velasquez S.L."/>
            <person name="Kruys A."/>
            <person name="Hutchinson M.I."/>
            <person name="Powell A.J."/>
            <person name="Barry K."/>
            <person name="Miller A.N."/>
            <person name="Grigoriev I.V."/>
            <person name="Debuchy R."/>
            <person name="Gladieux P."/>
            <person name="Thoren M.H."/>
            <person name="Johannesson H."/>
        </authorList>
    </citation>
    <scope>NUCLEOTIDE SEQUENCE</scope>
    <source>
        <strain evidence="2">PSN243</strain>
    </source>
</reference>
<feature type="region of interest" description="Disordered" evidence="1">
    <location>
        <begin position="109"/>
        <end position="129"/>
    </location>
</feature>
<dbReference type="AlphaFoldDB" id="A0AAV9GAJ7"/>
<sequence>MDAHERRGDRPFQFEPPTGQPVTVFSLSTSHPSATRLLLETPFPTTPFPGFGCNMDMGELELQSCLAADVASFRRLFTAPLLSMLNLGAQTNQQRRCLSRFPMSSYLTKPKPRSAGSLQGPRPVTVGSRRCGDPIQGADTRHCAGRFAAHSRCRFCVGAWRAVAFPAKSDASFCMHSSVSAQIAYDSSTFVSPASPARPPAEPAPPRPNPKAGRPQACRCCGFLKFDQMLVPSRTVRAGHGSARHWLETGSRLRGFLICCGLLLLGLQEQPAQEPRHQCRLMPVPHRRSVSRFQPSPLPDLAEAVGLACIFQRRGRT</sequence>
<dbReference type="Proteomes" id="UP001321760">
    <property type="component" value="Unassembled WGS sequence"/>
</dbReference>
<feature type="compositionally biased region" description="Pro residues" evidence="1">
    <location>
        <begin position="196"/>
        <end position="209"/>
    </location>
</feature>
<feature type="region of interest" description="Disordered" evidence="1">
    <location>
        <begin position="1"/>
        <end position="20"/>
    </location>
</feature>
<accession>A0AAV9GAJ7</accession>
<protein>
    <submittedName>
        <fullName evidence="2">Uncharacterized protein</fullName>
    </submittedName>
</protein>
<organism evidence="2 3">
    <name type="scientific">Podospora aff. communis PSN243</name>
    <dbReference type="NCBI Taxonomy" id="3040156"/>
    <lineage>
        <taxon>Eukaryota</taxon>
        <taxon>Fungi</taxon>
        <taxon>Dikarya</taxon>
        <taxon>Ascomycota</taxon>
        <taxon>Pezizomycotina</taxon>
        <taxon>Sordariomycetes</taxon>
        <taxon>Sordariomycetidae</taxon>
        <taxon>Sordariales</taxon>
        <taxon>Podosporaceae</taxon>
        <taxon>Podospora</taxon>
    </lineage>
</organism>
<comment type="caution">
    <text evidence="2">The sequence shown here is derived from an EMBL/GenBank/DDBJ whole genome shotgun (WGS) entry which is preliminary data.</text>
</comment>
<name>A0AAV9GAJ7_9PEZI</name>
<feature type="region of interest" description="Disordered" evidence="1">
    <location>
        <begin position="191"/>
        <end position="214"/>
    </location>
</feature>
<evidence type="ECO:0000313" key="2">
    <source>
        <dbReference type="EMBL" id="KAK4444897.1"/>
    </source>
</evidence>
<evidence type="ECO:0000313" key="3">
    <source>
        <dbReference type="Proteomes" id="UP001321760"/>
    </source>
</evidence>
<proteinExistence type="predicted"/>
<keyword evidence="3" id="KW-1185">Reference proteome</keyword>
<reference evidence="2" key="1">
    <citation type="journal article" date="2023" name="Mol. Phylogenet. Evol.">
        <title>Genome-scale phylogeny and comparative genomics of the fungal order Sordariales.</title>
        <authorList>
            <person name="Hensen N."/>
            <person name="Bonometti L."/>
            <person name="Westerberg I."/>
            <person name="Brannstrom I.O."/>
            <person name="Guillou S."/>
            <person name="Cros-Aarteil S."/>
            <person name="Calhoun S."/>
            <person name="Haridas S."/>
            <person name="Kuo A."/>
            <person name="Mondo S."/>
            <person name="Pangilinan J."/>
            <person name="Riley R."/>
            <person name="LaButti K."/>
            <person name="Andreopoulos B."/>
            <person name="Lipzen A."/>
            <person name="Chen C."/>
            <person name="Yan M."/>
            <person name="Daum C."/>
            <person name="Ng V."/>
            <person name="Clum A."/>
            <person name="Steindorff A."/>
            <person name="Ohm R.A."/>
            <person name="Martin F."/>
            <person name="Silar P."/>
            <person name="Natvig D.O."/>
            <person name="Lalanne C."/>
            <person name="Gautier V."/>
            <person name="Ament-Velasquez S.L."/>
            <person name="Kruys A."/>
            <person name="Hutchinson M.I."/>
            <person name="Powell A.J."/>
            <person name="Barry K."/>
            <person name="Miller A.N."/>
            <person name="Grigoriev I.V."/>
            <person name="Debuchy R."/>
            <person name="Gladieux P."/>
            <person name="Hiltunen Thoren M."/>
            <person name="Johannesson H."/>
        </authorList>
    </citation>
    <scope>NUCLEOTIDE SEQUENCE</scope>
    <source>
        <strain evidence="2">PSN243</strain>
    </source>
</reference>
<dbReference type="EMBL" id="MU865971">
    <property type="protein sequence ID" value="KAK4444897.1"/>
    <property type="molecule type" value="Genomic_DNA"/>
</dbReference>